<dbReference type="VEuPathDB" id="CryptoDB:GNI_091930"/>
<reference evidence="2" key="1">
    <citation type="submission" date="2013-12" db="EMBL/GenBank/DDBJ databases">
        <authorList>
            <person name="Omoto C.K."/>
            <person name="Sibley D."/>
            <person name="Venepally P."/>
            <person name="Hadjithomas M."/>
            <person name="Karamycheva S."/>
            <person name="Brunk B."/>
            <person name="Roos D."/>
            <person name="Caler E."/>
            <person name="Lorenzi H."/>
        </authorList>
    </citation>
    <scope>NUCLEOTIDE SEQUENCE</scope>
</reference>
<protein>
    <recommendedName>
        <fullName evidence="4">Nucleoporin</fullName>
    </recommendedName>
</protein>
<dbReference type="GeneID" id="22913295"/>
<accession>A0A023B5C5</accession>
<feature type="non-terminal residue" evidence="2">
    <location>
        <position position="1"/>
    </location>
</feature>
<name>A0A023B5C5_GRENI</name>
<feature type="chain" id="PRO_5001516497" description="Nucleoporin" evidence="1">
    <location>
        <begin position="20"/>
        <end position="1031"/>
    </location>
</feature>
<gene>
    <name evidence="2" type="ORF">GNI_091930</name>
</gene>
<dbReference type="Proteomes" id="UP000019763">
    <property type="component" value="Unassembled WGS sequence"/>
</dbReference>
<evidence type="ECO:0008006" key="4">
    <source>
        <dbReference type="Google" id="ProtNLM"/>
    </source>
</evidence>
<dbReference type="AlphaFoldDB" id="A0A023B5C5"/>
<evidence type="ECO:0000313" key="2">
    <source>
        <dbReference type="EMBL" id="EZG59682.1"/>
    </source>
</evidence>
<dbReference type="RefSeq" id="XP_011130881.1">
    <property type="nucleotide sequence ID" value="XM_011132579.1"/>
</dbReference>
<evidence type="ECO:0000256" key="1">
    <source>
        <dbReference type="SAM" id="SignalP"/>
    </source>
</evidence>
<evidence type="ECO:0000313" key="3">
    <source>
        <dbReference type="Proteomes" id="UP000019763"/>
    </source>
</evidence>
<proteinExistence type="predicted"/>
<feature type="signal peptide" evidence="1">
    <location>
        <begin position="1"/>
        <end position="19"/>
    </location>
</feature>
<comment type="caution">
    <text evidence="2">The sequence shown here is derived from an EMBL/GenBank/DDBJ whole genome shotgun (WGS) entry which is preliminary data.</text>
</comment>
<dbReference type="EMBL" id="AFNH02000687">
    <property type="protein sequence ID" value="EZG59682.1"/>
    <property type="molecule type" value="Genomic_DNA"/>
</dbReference>
<sequence>WRSVLASWAFAFRASSVGAFAEFRAEVVDAALAILAVDFHGLIERFDFEERREWIQGVVACVVGALGIFNERCIASGVDETSTLRALGDRLCNVKALLWSSQKFAGLLDTLSEDAAATATADRRLALDRGGPPLESSVPVVLFEHYLSNGKETPSRLRADLREWRYLLMLAVVKAFTSLKGHQANVYAADTLLYLQFFESQFLVDLILAFQDRRTPVHTHLWKLAALLLDVMGTCVGSIPPKSAGSPPPRIGKPAPGAVFLASNVSSENSLWQKALVVCLHRAFDESGSYAAPTKNNLASALVEIGIRAVYACVTREGAILALPKAFVGDDASPWGLWMAGAGRDSLLYLCPVGSGWSKKLCRNEREFLWTSKPEYVPDVSITAPGPGPGNATLNTNGRPATKNRADCRPNRHPLIVDFIRWAALHLESPVTSRFIVPIICALAAMEPEDFSKVLCQSEGDAITLSYLIADLLVLPKTRRHVRGRNGSGAKETGLQDTRTLVAPFRPSYGTDIWLFEQVLLETMVPYGLHAARLVDIDAPSHLDTCETFATVSSALQTSQTDSDSLWADKTPFVIEATPSCKHPSAFPVRFVPPSVSVITEFSLAPQVTPRQRLLDMLLACIHAIQGGATFQKYPWLPHPVEIMLGLRSLSVCLSKRYLFSPVKSEVLEALRSIAEEDVLAYCSSGNSISVDEMKHTIEPFVRQSLQAAELLACCLSHKTLAPPGSPPAAEFPLRTRVCNLVRARLDIDQEPLARPWLETVDPLCRPVVAKWLVGQARLAVAEIDALVTGDANICAECPTATSCVQVGDDDIDLMRRLVGVVRFCRHLAATDENGQIRVIAKVDRSYRLLADSAEPGWLVTYQNMFGYLVLQILLAQMSPITTCLTKGTVLANFASRHSLPLARSLSNQLYSIKSSTSSNMEFVSMACVRLGLFSGVQLYRFTAILRELILQPEVMPENVLTTREEAQDLLDTLSNAHRLLTSVVHNADLTAKWDYIRLTENALSAVLERVAVLVVEVDKEFLLRQLSEGA</sequence>
<keyword evidence="1" id="KW-0732">Signal</keyword>
<keyword evidence="3" id="KW-1185">Reference proteome</keyword>
<organism evidence="2 3">
    <name type="scientific">Gregarina niphandrodes</name>
    <name type="common">Septate eugregarine</name>
    <dbReference type="NCBI Taxonomy" id="110365"/>
    <lineage>
        <taxon>Eukaryota</taxon>
        <taxon>Sar</taxon>
        <taxon>Alveolata</taxon>
        <taxon>Apicomplexa</taxon>
        <taxon>Conoidasida</taxon>
        <taxon>Gregarinasina</taxon>
        <taxon>Eugregarinorida</taxon>
        <taxon>Gregarinidae</taxon>
        <taxon>Gregarina</taxon>
    </lineage>
</organism>